<evidence type="ECO:0000256" key="4">
    <source>
        <dbReference type="ARBA" id="ARBA00022764"/>
    </source>
</evidence>
<gene>
    <name evidence="8" type="ORF">ABSH63_06195</name>
</gene>
<organism evidence="8 9">
    <name type="scientific">Sinimarinibacterium thermocellulolyticum</name>
    <dbReference type="NCBI Taxonomy" id="3170016"/>
    <lineage>
        <taxon>Bacteria</taxon>
        <taxon>Pseudomonadati</taxon>
        <taxon>Pseudomonadota</taxon>
        <taxon>Gammaproteobacteria</taxon>
        <taxon>Nevskiales</taxon>
        <taxon>Nevskiaceae</taxon>
        <taxon>Sinimarinibacterium</taxon>
    </lineage>
</organism>
<dbReference type="RefSeq" id="WP_352888361.1">
    <property type="nucleotide sequence ID" value="NZ_JBEPIJ010000005.1"/>
</dbReference>
<dbReference type="PIRSF" id="PIRSF005427">
    <property type="entry name" value="RseB"/>
    <property type="match status" value="1"/>
</dbReference>
<proteinExistence type="inferred from homology"/>
<feature type="signal peptide" evidence="5">
    <location>
        <begin position="1"/>
        <end position="18"/>
    </location>
</feature>
<dbReference type="Pfam" id="PF03888">
    <property type="entry name" value="MucB_RseB"/>
    <property type="match status" value="1"/>
</dbReference>
<keyword evidence="4" id="KW-0574">Periplasm</keyword>
<dbReference type="Proteomes" id="UP001465331">
    <property type="component" value="Unassembled WGS sequence"/>
</dbReference>
<evidence type="ECO:0000256" key="3">
    <source>
        <dbReference type="ARBA" id="ARBA00022729"/>
    </source>
</evidence>
<dbReference type="InterPro" id="IPR033436">
    <property type="entry name" value="MucB/RseB_C"/>
</dbReference>
<sequence>MSRIAGLALLLAAGAAHAEDPASMLVRVSEAAREVNYEGVVVYQGQNRLETLKVVHGFRDGVELERVEALTGAPREIVKRDGKVICLLPRDRKFTLDRPTPKGLFPTLTPERVAQLAAVYDFKSIGSARIAGRSCEGMAITPRDGFRYGYQIWADAQTHVPLKVNLIARDGRVLEQMMFTEVRFPEEIVDTRFDEALAEYEERKAVAAAEAQQRLEQARQAGWRFGPLPPGFRVTTRSLRQTADGRGIVEHVVLTDGLTAISVFSTQRHETSAPVLQGESRMGAMHAFGRVMGQVHITVVGEAPEETVRLIGESVQFPEGVVPIDAPTLEDAPRTSP</sequence>
<keyword evidence="3 5" id="KW-0732">Signal</keyword>
<evidence type="ECO:0000259" key="6">
    <source>
        <dbReference type="Pfam" id="PF03888"/>
    </source>
</evidence>
<feature type="domain" description="MucB/RseB N-terminal" evidence="6">
    <location>
        <begin position="21"/>
        <end position="195"/>
    </location>
</feature>
<dbReference type="InterPro" id="IPR005588">
    <property type="entry name" value="MucB_RseB"/>
</dbReference>
<feature type="chain" id="PRO_5045335280" evidence="5">
    <location>
        <begin position="19"/>
        <end position="337"/>
    </location>
</feature>
<evidence type="ECO:0000259" key="7">
    <source>
        <dbReference type="Pfam" id="PF17188"/>
    </source>
</evidence>
<feature type="domain" description="MucB/RseB C-terminal" evidence="7">
    <location>
        <begin position="218"/>
        <end position="316"/>
    </location>
</feature>
<dbReference type="CDD" id="cd16327">
    <property type="entry name" value="RseB"/>
    <property type="match status" value="1"/>
</dbReference>
<dbReference type="Gene3D" id="2.50.20.10">
    <property type="entry name" value="Lipoprotein localisation LolA/LolB/LppX"/>
    <property type="match status" value="1"/>
</dbReference>
<dbReference type="Pfam" id="PF17188">
    <property type="entry name" value="MucB_RseB_C"/>
    <property type="match status" value="1"/>
</dbReference>
<evidence type="ECO:0000256" key="1">
    <source>
        <dbReference type="ARBA" id="ARBA00004418"/>
    </source>
</evidence>
<dbReference type="Gene3D" id="3.30.200.100">
    <property type="entry name" value="MucB/RseB, C-terminal domain"/>
    <property type="match status" value="1"/>
</dbReference>
<dbReference type="InterPro" id="IPR038484">
    <property type="entry name" value="MucB/RseB_C_sf"/>
</dbReference>
<dbReference type="PANTHER" id="PTHR38782:SF1">
    <property type="entry name" value="SIGMA-E FACTOR REGULATORY PROTEIN RSEB"/>
    <property type="match status" value="1"/>
</dbReference>
<evidence type="ECO:0000313" key="8">
    <source>
        <dbReference type="EMBL" id="MES0873593.1"/>
    </source>
</evidence>
<name>A0ABV2A8M0_9GAMM</name>
<comment type="caution">
    <text evidence="8">The sequence shown here is derived from an EMBL/GenBank/DDBJ whole genome shotgun (WGS) entry which is preliminary data.</text>
</comment>
<dbReference type="EMBL" id="JBEPIJ010000005">
    <property type="protein sequence ID" value="MES0873593.1"/>
    <property type="molecule type" value="Genomic_DNA"/>
</dbReference>
<accession>A0ABV2A8M0</accession>
<evidence type="ECO:0000256" key="5">
    <source>
        <dbReference type="SAM" id="SignalP"/>
    </source>
</evidence>
<keyword evidence="9" id="KW-1185">Reference proteome</keyword>
<comment type="subcellular location">
    <subcellularLocation>
        <location evidence="1">Periplasm</location>
    </subcellularLocation>
</comment>
<protein>
    <submittedName>
        <fullName evidence="8">MucB/RseB C-terminal domain-containing protein</fullName>
    </submittedName>
</protein>
<reference evidence="8 9" key="1">
    <citation type="submission" date="2024-06" db="EMBL/GenBank/DDBJ databases">
        <authorList>
            <person name="Li Z."/>
            <person name="Jiang Y."/>
        </authorList>
    </citation>
    <scope>NUCLEOTIDE SEQUENCE [LARGE SCALE GENOMIC DNA]</scope>
    <source>
        <strain evidence="8 9">HSW-8</strain>
    </source>
</reference>
<dbReference type="InterPro" id="IPR033434">
    <property type="entry name" value="MucB/RseB_N"/>
</dbReference>
<evidence type="ECO:0000313" key="9">
    <source>
        <dbReference type="Proteomes" id="UP001465331"/>
    </source>
</evidence>
<evidence type="ECO:0000256" key="2">
    <source>
        <dbReference type="ARBA" id="ARBA00008150"/>
    </source>
</evidence>
<dbReference type="PANTHER" id="PTHR38782">
    <property type="match status" value="1"/>
</dbReference>
<comment type="similarity">
    <text evidence="2">Belongs to the RseB family.</text>
</comment>